<dbReference type="EMBL" id="QRAV01000025">
    <property type="protein sequence ID" value="RDL13411.1"/>
    <property type="molecule type" value="Genomic_DNA"/>
</dbReference>
<dbReference type="RefSeq" id="WP_115148333.1">
    <property type="nucleotide sequence ID" value="NZ_QRAV01000025.1"/>
</dbReference>
<evidence type="ECO:0000313" key="3">
    <source>
        <dbReference type="EMBL" id="RDL13411.1"/>
    </source>
</evidence>
<reference evidence="3 4" key="1">
    <citation type="submission" date="2018-07" db="EMBL/GenBank/DDBJ databases">
        <title>Genome sequencing of rice bacterial endophytes.</title>
        <authorList>
            <person name="Venturi V."/>
        </authorList>
    </citation>
    <scope>NUCLEOTIDE SEQUENCE [LARGE SCALE GENOMIC DNA]</scope>
    <source>
        <strain evidence="3 4">E2333</strain>
    </source>
</reference>
<feature type="domain" description="FtsK gamma" evidence="2">
    <location>
        <begin position="30"/>
        <end position="95"/>
    </location>
</feature>
<proteinExistence type="predicted"/>
<dbReference type="Pfam" id="PF09397">
    <property type="entry name" value="FtsK_gamma"/>
    <property type="match status" value="1"/>
</dbReference>
<dbReference type="InterPro" id="IPR036388">
    <property type="entry name" value="WH-like_DNA-bd_sf"/>
</dbReference>
<dbReference type="AlphaFoldDB" id="A0A370S176"/>
<dbReference type="SUPFAM" id="SSF46785">
    <property type="entry name" value="Winged helix' DNA-binding domain"/>
    <property type="match status" value="1"/>
</dbReference>
<evidence type="ECO:0000259" key="2">
    <source>
        <dbReference type="SMART" id="SM00843"/>
    </source>
</evidence>
<dbReference type="InterPro" id="IPR036390">
    <property type="entry name" value="WH_DNA-bd_sf"/>
</dbReference>
<feature type="region of interest" description="Disordered" evidence="1">
    <location>
        <begin position="106"/>
        <end position="132"/>
    </location>
</feature>
<sequence length="132" mass="14638">MSWWKNLFGCGSSPEAQAPTPPVIEMPPISNIDDHLYPEAVKHVLQSGSTSVSLVQRTLKIGFGRANAFVEQMEADFIIAPMSEAGHRRILNPDERERLRDLAEREAQKALTDESANAKPRAALRLVSSKKD</sequence>
<dbReference type="InterPro" id="IPR018541">
    <property type="entry name" value="Ftsk_gamma"/>
</dbReference>
<dbReference type="SMART" id="SM00843">
    <property type="entry name" value="Ftsk_gamma"/>
    <property type="match status" value="1"/>
</dbReference>
<dbReference type="Gene3D" id="1.10.10.10">
    <property type="entry name" value="Winged helix-like DNA-binding domain superfamily/Winged helix DNA-binding domain"/>
    <property type="match status" value="1"/>
</dbReference>
<protein>
    <submittedName>
        <fullName evidence="3">FtsK-like protein</fullName>
    </submittedName>
</protein>
<organism evidence="3 4">
    <name type="scientific">Pseudomonas jessenii</name>
    <dbReference type="NCBI Taxonomy" id="77298"/>
    <lineage>
        <taxon>Bacteria</taxon>
        <taxon>Pseudomonadati</taxon>
        <taxon>Pseudomonadota</taxon>
        <taxon>Gammaproteobacteria</taxon>
        <taxon>Pseudomonadales</taxon>
        <taxon>Pseudomonadaceae</taxon>
        <taxon>Pseudomonas</taxon>
    </lineage>
</organism>
<evidence type="ECO:0000313" key="4">
    <source>
        <dbReference type="Proteomes" id="UP000255365"/>
    </source>
</evidence>
<accession>A0A370S176</accession>
<gene>
    <name evidence="3" type="ORF">DEU51_1258</name>
</gene>
<dbReference type="Proteomes" id="UP000255365">
    <property type="component" value="Unassembled WGS sequence"/>
</dbReference>
<comment type="caution">
    <text evidence="3">The sequence shown here is derived from an EMBL/GenBank/DDBJ whole genome shotgun (WGS) entry which is preliminary data.</text>
</comment>
<evidence type="ECO:0000256" key="1">
    <source>
        <dbReference type="SAM" id="MobiDB-lite"/>
    </source>
</evidence>
<name>A0A370S176_PSEJE</name>